<dbReference type="PANTHER" id="PTHR35561:SF1">
    <property type="entry name" value="RNA 2',3'-CYCLIC PHOSPHODIESTERASE"/>
    <property type="match status" value="1"/>
</dbReference>
<evidence type="ECO:0000256" key="2">
    <source>
        <dbReference type="HAMAP-Rule" id="MF_01940"/>
    </source>
</evidence>
<feature type="active site" description="Proton acceptor" evidence="2">
    <location>
        <position position="120"/>
    </location>
</feature>
<organism evidence="3 4">
    <name type="scientific">Tropicibacter oceani</name>
    <dbReference type="NCBI Taxonomy" id="3058420"/>
    <lineage>
        <taxon>Bacteria</taxon>
        <taxon>Pseudomonadati</taxon>
        <taxon>Pseudomonadota</taxon>
        <taxon>Alphaproteobacteria</taxon>
        <taxon>Rhodobacterales</taxon>
        <taxon>Roseobacteraceae</taxon>
        <taxon>Tropicibacter</taxon>
    </lineage>
</organism>
<dbReference type="Gene3D" id="3.90.1140.10">
    <property type="entry name" value="Cyclic phosphodiesterase"/>
    <property type="match status" value="1"/>
</dbReference>
<name>A0ABY8QL97_9RHOB</name>
<accession>A0ABY8QL97</accession>
<reference evidence="3 4" key="1">
    <citation type="submission" date="2023-05" db="EMBL/GenBank/DDBJ databases">
        <title>YMD87, complete Genome.</title>
        <authorList>
            <person name="Zhang J."/>
            <person name="Xu X."/>
        </authorList>
    </citation>
    <scope>NUCLEOTIDE SEQUENCE [LARGE SCALE GENOMIC DNA]</scope>
    <source>
        <strain evidence="3 4">YMD87</strain>
    </source>
</reference>
<dbReference type="HAMAP" id="MF_01940">
    <property type="entry name" value="RNA_CPDase"/>
    <property type="match status" value="1"/>
</dbReference>
<evidence type="ECO:0000313" key="4">
    <source>
        <dbReference type="Proteomes" id="UP001241605"/>
    </source>
</evidence>
<keyword evidence="4" id="KW-1185">Reference proteome</keyword>
<keyword evidence="1 2" id="KW-0378">Hydrolase</keyword>
<dbReference type="SUPFAM" id="SSF55144">
    <property type="entry name" value="LigT-like"/>
    <property type="match status" value="1"/>
</dbReference>
<dbReference type="Pfam" id="PF13563">
    <property type="entry name" value="2_5_RNA_ligase2"/>
    <property type="match status" value="1"/>
</dbReference>
<dbReference type="PANTHER" id="PTHR35561">
    <property type="entry name" value="RNA 2',3'-CYCLIC PHOSPHODIESTERASE"/>
    <property type="match status" value="1"/>
</dbReference>
<sequence>MRLFIALDLPPETRAALGALQDRLPAGLRPVPEENLHLTMAFLGDQPDAVTEALHEGLETLRAPRLALSLGGIAVYGGHRGQVLALEAEGEAPLHELHDRIRARLRGAGAQVERRRFRPHVTLARMPGHADPGPALATLAAAQIAPFTVSSFGLYQSTLHPDGAIYETLASYPLG</sequence>
<dbReference type="EMBL" id="CP124616">
    <property type="protein sequence ID" value="WGW04776.1"/>
    <property type="molecule type" value="Genomic_DNA"/>
</dbReference>
<evidence type="ECO:0000313" key="3">
    <source>
        <dbReference type="EMBL" id="WGW04776.1"/>
    </source>
</evidence>
<comment type="similarity">
    <text evidence="2">Belongs to the 2H phosphoesterase superfamily. ThpR family.</text>
</comment>
<evidence type="ECO:0000256" key="1">
    <source>
        <dbReference type="ARBA" id="ARBA00022801"/>
    </source>
</evidence>
<comment type="catalytic activity">
    <reaction evidence="2">
        <text>a 3'-end 2',3'-cyclophospho-ribonucleotide-RNA + H2O = a 3'-end 2'-phospho-ribonucleotide-RNA + H(+)</text>
        <dbReference type="Rhea" id="RHEA:11828"/>
        <dbReference type="Rhea" id="RHEA-COMP:10464"/>
        <dbReference type="Rhea" id="RHEA-COMP:17353"/>
        <dbReference type="ChEBI" id="CHEBI:15377"/>
        <dbReference type="ChEBI" id="CHEBI:15378"/>
        <dbReference type="ChEBI" id="CHEBI:83064"/>
        <dbReference type="ChEBI" id="CHEBI:173113"/>
        <dbReference type="EC" id="3.1.4.58"/>
    </reaction>
</comment>
<comment type="function">
    <text evidence="2">Hydrolyzes RNA 2',3'-cyclic phosphodiester to an RNA 2'-phosphomonoester.</text>
</comment>
<dbReference type="EC" id="3.1.4.58" evidence="2"/>
<dbReference type="InterPro" id="IPR009097">
    <property type="entry name" value="Cyclic_Pdiesterase"/>
</dbReference>
<feature type="short sequence motif" description="HXTX 2" evidence="2">
    <location>
        <begin position="120"/>
        <end position="123"/>
    </location>
</feature>
<feature type="short sequence motif" description="HXTX 1" evidence="2">
    <location>
        <begin position="37"/>
        <end position="40"/>
    </location>
</feature>
<feature type="active site" description="Proton donor" evidence="2">
    <location>
        <position position="37"/>
    </location>
</feature>
<dbReference type="InterPro" id="IPR004175">
    <property type="entry name" value="RNA_CPDase"/>
</dbReference>
<gene>
    <name evidence="3" type="primary">thpR</name>
    <name evidence="3" type="ORF">QF118_04285</name>
</gene>
<dbReference type="RefSeq" id="WP_282301412.1">
    <property type="nucleotide sequence ID" value="NZ_CP124616.1"/>
</dbReference>
<dbReference type="Proteomes" id="UP001241605">
    <property type="component" value="Chromosome"/>
</dbReference>
<protein>
    <recommendedName>
        <fullName evidence="2">RNA 2',3'-cyclic phosphodiesterase</fullName>
        <shortName evidence="2">RNA 2',3'-CPDase</shortName>
        <ecNumber evidence="2">3.1.4.58</ecNumber>
    </recommendedName>
</protein>
<proteinExistence type="inferred from homology"/>
<dbReference type="NCBIfam" id="TIGR02258">
    <property type="entry name" value="2_5_ligase"/>
    <property type="match status" value="1"/>
</dbReference>